<dbReference type="AlphaFoldDB" id="A0A6L8MJW2"/>
<accession>A0A6L8MJW2</accession>
<dbReference type="EMBL" id="WWCP01000019">
    <property type="protein sequence ID" value="MYM83450.1"/>
    <property type="molecule type" value="Genomic_DNA"/>
</dbReference>
<reference evidence="2 3" key="1">
    <citation type="submission" date="2019-12" db="EMBL/GenBank/DDBJ databases">
        <title>Novel species isolated from a subtropical stream in China.</title>
        <authorList>
            <person name="Lu H."/>
        </authorList>
    </citation>
    <scope>NUCLEOTIDE SEQUENCE [LARGE SCALE GENOMIC DNA]</scope>
    <source>
        <strain evidence="2 3">FT50W</strain>
    </source>
</reference>
<feature type="transmembrane region" description="Helical" evidence="1">
    <location>
        <begin position="7"/>
        <end position="29"/>
    </location>
</feature>
<comment type="caution">
    <text evidence="2">The sequence shown here is derived from an EMBL/GenBank/DDBJ whole genome shotgun (WGS) entry which is preliminary data.</text>
</comment>
<sequence length="403" mass="44690">MDDFGRFIKWMATALVAGIVLVCGFVTVVDPYRLHRLVERDGFNAIKPRPTRYLSEIKMAGARATQPKLFLMGNSRIDVGIDPDARPLAGPTYNLALPGTGVAASRQQWMRLTTDGVRPVTLLLGVEFFDFLTDPVAADVPDQILPGGLARLRWKIDTVFSLDALLDAARTLLIQRDPYAATMSARGFNPLGDYLRAARDDGYHGFFQQRAMENARRFATAPRGIVLAGSDTSSDWRELGRLLDAAAGQGTAVELVIYPYHAQLMAMLEQTGLWPVFEEWKLRLLREVARVHQTHAQARITLSDFSGYGSLQCEHIPARGDLTATTWYWESGHFKAALGDVMLTRIFGGADPAPPGFGVRLDDAGWQANRERIARERRACAASEPAMFRDAAAMVAELRARRR</sequence>
<keyword evidence="1" id="KW-1133">Transmembrane helix</keyword>
<evidence type="ECO:0000313" key="3">
    <source>
        <dbReference type="Proteomes" id="UP000474565"/>
    </source>
</evidence>
<keyword evidence="1" id="KW-0812">Transmembrane</keyword>
<dbReference type="Proteomes" id="UP000474565">
    <property type="component" value="Unassembled WGS sequence"/>
</dbReference>
<evidence type="ECO:0000313" key="2">
    <source>
        <dbReference type="EMBL" id="MYM83450.1"/>
    </source>
</evidence>
<organism evidence="2 3">
    <name type="scientific">Duganella lactea</name>
    <dbReference type="NCBI Taxonomy" id="2692173"/>
    <lineage>
        <taxon>Bacteria</taxon>
        <taxon>Pseudomonadati</taxon>
        <taxon>Pseudomonadota</taxon>
        <taxon>Betaproteobacteria</taxon>
        <taxon>Burkholderiales</taxon>
        <taxon>Oxalobacteraceae</taxon>
        <taxon>Telluria group</taxon>
        <taxon>Duganella</taxon>
    </lineage>
</organism>
<name>A0A6L8MJW2_9BURK</name>
<dbReference type="RefSeq" id="WP_161020216.1">
    <property type="nucleotide sequence ID" value="NZ_WWCP01000019.1"/>
</dbReference>
<evidence type="ECO:0000256" key="1">
    <source>
        <dbReference type="SAM" id="Phobius"/>
    </source>
</evidence>
<gene>
    <name evidence="2" type="ORF">GTP44_15990</name>
</gene>
<keyword evidence="1" id="KW-0472">Membrane</keyword>
<protein>
    <submittedName>
        <fullName evidence="2">Uncharacterized protein</fullName>
    </submittedName>
</protein>
<proteinExistence type="predicted"/>